<gene>
    <name evidence="2" type="ORF">S03H2_00036</name>
</gene>
<feature type="region of interest" description="Disordered" evidence="1">
    <location>
        <begin position="101"/>
        <end position="124"/>
    </location>
</feature>
<comment type="caution">
    <text evidence="2">The sequence shown here is derived from an EMBL/GenBank/DDBJ whole genome shotgun (WGS) entry which is preliminary data.</text>
</comment>
<dbReference type="EMBL" id="BARU01000002">
    <property type="protein sequence ID" value="GAH24948.1"/>
    <property type="molecule type" value="Genomic_DNA"/>
</dbReference>
<sequence>MKPEKKPCALCGKSIERTKGQPKKAVEYEIQSGAHIQCQRMHKAILEKHHISPNDYLNAVIGGMFLVFPELEETRSMKDYKSRMRKAEEEIEIAFPHLEKQKEEKKVEEKKQGEEKGEKINDKI</sequence>
<evidence type="ECO:0000256" key="1">
    <source>
        <dbReference type="SAM" id="MobiDB-lite"/>
    </source>
</evidence>
<name>X1FW17_9ZZZZ</name>
<dbReference type="AlphaFoldDB" id="X1FW17"/>
<organism evidence="2">
    <name type="scientific">marine sediment metagenome</name>
    <dbReference type="NCBI Taxonomy" id="412755"/>
    <lineage>
        <taxon>unclassified sequences</taxon>
        <taxon>metagenomes</taxon>
        <taxon>ecological metagenomes</taxon>
    </lineage>
</organism>
<evidence type="ECO:0000313" key="2">
    <source>
        <dbReference type="EMBL" id="GAH24948.1"/>
    </source>
</evidence>
<reference evidence="2" key="1">
    <citation type="journal article" date="2014" name="Front. Microbiol.">
        <title>High frequency of phylogenetically diverse reductive dehalogenase-homologous genes in deep subseafloor sedimentary metagenomes.</title>
        <authorList>
            <person name="Kawai M."/>
            <person name="Futagami T."/>
            <person name="Toyoda A."/>
            <person name="Takaki Y."/>
            <person name="Nishi S."/>
            <person name="Hori S."/>
            <person name="Arai W."/>
            <person name="Tsubouchi T."/>
            <person name="Morono Y."/>
            <person name="Uchiyama I."/>
            <person name="Ito T."/>
            <person name="Fujiyama A."/>
            <person name="Inagaki F."/>
            <person name="Takami H."/>
        </authorList>
    </citation>
    <scope>NUCLEOTIDE SEQUENCE</scope>
    <source>
        <strain evidence="2">Expedition CK06-06</strain>
    </source>
</reference>
<accession>X1FW17</accession>
<proteinExistence type="predicted"/>
<protein>
    <submittedName>
        <fullName evidence="2">Uncharacterized protein</fullName>
    </submittedName>
</protein>